<dbReference type="Pfam" id="PF02119">
    <property type="entry name" value="FlgI"/>
    <property type="match status" value="1"/>
</dbReference>
<feature type="non-terminal residue" evidence="4">
    <location>
        <position position="1"/>
    </location>
</feature>
<evidence type="ECO:0000256" key="1">
    <source>
        <dbReference type="ARBA" id="ARBA00002591"/>
    </source>
</evidence>
<evidence type="ECO:0000313" key="4">
    <source>
        <dbReference type="EMBL" id="GAH83600.1"/>
    </source>
</evidence>
<feature type="non-terminal residue" evidence="4">
    <location>
        <position position="253"/>
    </location>
</feature>
<dbReference type="PRINTS" id="PR01010">
    <property type="entry name" value="FLGPRINGFLGI"/>
</dbReference>
<gene>
    <name evidence="4" type="ORF">S03H2_55852</name>
</gene>
<sequence>ARLVSNFGFKIEPKEIKSKNCAVVMVSCEVPPFLRAGDLIDVRVSSIGDAGSVEGGVLLQTPLKGANGRIYAFAQGQIFSMSQENKSKTVGNITKGAIVEQDIISRFITDGAISIILRNPDFVTASTVASAVQKAFSDISVQTIDASMIEVKIPPDRAEDPMGFIAELESLAITPNTSGKIVIDAASGIIIFGEEVRIGKVAVSYKSIKVSVSPLITPLMEEEEPKEHFTIEETTTVEELVNTLQTIGLKGEF</sequence>
<comment type="function">
    <text evidence="1">Assembles around the rod to form the L-ring and probably protects the motor/basal body from shearing forces during rotation.</text>
</comment>
<dbReference type="InterPro" id="IPR001782">
    <property type="entry name" value="Flag_FlgI"/>
</dbReference>
<dbReference type="PANTHER" id="PTHR30381">
    <property type="entry name" value="FLAGELLAR P-RING PERIPLASMIC PROTEIN FLGI"/>
    <property type="match status" value="1"/>
</dbReference>
<comment type="caution">
    <text evidence="4">The sequence shown here is derived from an EMBL/GenBank/DDBJ whole genome shotgun (WGS) entry which is preliminary data.</text>
</comment>
<keyword evidence="3" id="KW-0732">Signal</keyword>
<dbReference type="AlphaFoldDB" id="X1JQ95"/>
<evidence type="ECO:0000256" key="2">
    <source>
        <dbReference type="ARBA" id="ARBA00004117"/>
    </source>
</evidence>
<dbReference type="GO" id="GO:0030288">
    <property type="term" value="C:outer membrane-bounded periplasmic space"/>
    <property type="evidence" value="ECO:0007669"/>
    <property type="project" value="InterPro"/>
</dbReference>
<organism evidence="4">
    <name type="scientific">marine sediment metagenome</name>
    <dbReference type="NCBI Taxonomy" id="412755"/>
    <lineage>
        <taxon>unclassified sequences</taxon>
        <taxon>metagenomes</taxon>
        <taxon>ecological metagenomes</taxon>
    </lineage>
</organism>
<reference evidence="4" key="1">
    <citation type="journal article" date="2014" name="Front. Microbiol.">
        <title>High frequency of phylogenetically diverse reductive dehalogenase-homologous genes in deep subseafloor sedimentary metagenomes.</title>
        <authorList>
            <person name="Kawai M."/>
            <person name="Futagami T."/>
            <person name="Toyoda A."/>
            <person name="Takaki Y."/>
            <person name="Nishi S."/>
            <person name="Hori S."/>
            <person name="Arai W."/>
            <person name="Tsubouchi T."/>
            <person name="Morono Y."/>
            <person name="Uchiyama I."/>
            <person name="Ito T."/>
            <person name="Fujiyama A."/>
            <person name="Inagaki F."/>
            <person name="Takami H."/>
        </authorList>
    </citation>
    <scope>NUCLEOTIDE SEQUENCE</scope>
    <source>
        <strain evidence="4">Expedition CK06-06</strain>
    </source>
</reference>
<dbReference type="GO" id="GO:0009428">
    <property type="term" value="C:bacterial-type flagellum basal body, distal rod, P ring"/>
    <property type="evidence" value="ECO:0007669"/>
    <property type="project" value="InterPro"/>
</dbReference>
<name>X1JQ95_9ZZZZ</name>
<protein>
    <submittedName>
        <fullName evidence="4">Uncharacterized protein</fullName>
    </submittedName>
</protein>
<evidence type="ECO:0000256" key="3">
    <source>
        <dbReference type="ARBA" id="ARBA00022729"/>
    </source>
</evidence>
<comment type="subcellular location">
    <subcellularLocation>
        <location evidence="2">Bacterial flagellum basal body</location>
    </subcellularLocation>
</comment>
<accession>X1JQ95</accession>
<dbReference type="GO" id="GO:0005198">
    <property type="term" value="F:structural molecule activity"/>
    <property type="evidence" value="ECO:0007669"/>
    <property type="project" value="InterPro"/>
</dbReference>
<dbReference type="PANTHER" id="PTHR30381:SF0">
    <property type="entry name" value="FLAGELLAR P-RING PROTEIN"/>
    <property type="match status" value="1"/>
</dbReference>
<dbReference type="GO" id="GO:0071973">
    <property type="term" value="P:bacterial-type flagellum-dependent cell motility"/>
    <property type="evidence" value="ECO:0007669"/>
    <property type="project" value="InterPro"/>
</dbReference>
<proteinExistence type="predicted"/>
<dbReference type="EMBL" id="BARU01035713">
    <property type="protein sequence ID" value="GAH83600.1"/>
    <property type="molecule type" value="Genomic_DNA"/>
</dbReference>